<dbReference type="CDD" id="cd17024">
    <property type="entry name" value="T3SC_IA_DspF-like"/>
    <property type="match status" value="1"/>
</dbReference>
<evidence type="ECO:0000313" key="1">
    <source>
        <dbReference type="EMBL" id="GGM32314.1"/>
    </source>
</evidence>
<gene>
    <name evidence="1" type="primary">shcE</name>
    <name evidence="1" type="ORF">GCM10009425_48520</name>
</gene>
<protein>
    <submittedName>
        <fullName evidence="1">Type III chaperone ShcE</fullName>
    </submittedName>
</protein>
<accession>A0ABQ2H5X7</accession>
<comment type="caution">
    <text evidence="1">The sequence shown here is derived from an EMBL/GenBank/DDBJ whole genome shotgun (WGS) entry which is preliminary data.</text>
</comment>
<organism evidence="1 2">
    <name type="scientific">Pseudomonas asuensis</name>
    <dbReference type="NCBI Taxonomy" id="1825787"/>
    <lineage>
        <taxon>Bacteria</taxon>
        <taxon>Pseudomonadati</taxon>
        <taxon>Pseudomonadota</taxon>
        <taxon>Gammaproteobacteria</taxon>
        <taxon>Pseudomonadales</taxon>
        <taxon>Pseudomonadaceae</taxon>
        <taxon>Pseudomonas</taxon>
    </lineage>
</organism>
<proteinExistence type="predicted"/>
<dbReference type="SUPFAM" id="SSF69635">
    <property type="entry name" value="Type III secretory system chaperone-like"/>
    <property type="match status" value="1"/>
</dbReference>
<dbReference type="InterPro" id="IPR010261">
    <property type="entry name" value="Tir_chaperone"/>
</dbReference>
<reference evidence="2" key="1">
    <citation type="journal article" date="2019" name="Int. J. Syst. Evol. Microbiol.">
        <title>The Global Catalogue of Microorganisms (GCM) 10K type strain sequencing project: providing services to taxonomists for standard genome sequencing and annotation.</title>
        <authorList>
            <consortium name="The Broad Institute Genomics Platform"/>
            <consortium name="The Broad Institute Genome Sequencing Center for Infectious Disease"/>
            <person name="Wu L."/>
            <person name="Ma J."/>
        </authorList>
    </citation>
    <scope>NUCLEOTIDE SEQUENCE [LARGE SCALE GENOMIC DNA]</scope>
    <source>
        <strain evidence="2">JCM 13501</strain>
    </source>
</reference>
<dbReference type="RefSeq" id="WP_188868700.1">
    <property type="nucleotide sequence ID" value="NZ_BMNW01000034.1"/>
</dbReference>
<dbReference type="EMBL" id="BMNW01000034">
    <property type="protein sequence ID" value="GGM32314.1"/>
    <property type="molecule type" value="Genomic_DNA"/>
</dbReference>
<evidence type="ECO:0000313" key="2">
    <source>
        <dbReference type="Proteomes" id="UP000616499"/>
    </source>
</evidence>
<sequence>MNAHIQLDNLLHHFAKACKTSLRIDKGVCALYGDDQREAAVLEMPPGSTILFIHCEISTQLIANQELLNLLMKMNFEANAMRGCWLAIDEYNTLRLCTQHGIGSLNEQQFTSLLIAFIALVKDVRATLGSLIQ</sequence>
<keyword evidence="2" id="KW-1185">Reference proteome</keyword>
<dbReference type="Pfam" id="PF05932">
    <property type="entry name" value="CesT"/>
    <property type="match status" value="1"/>
</dbReference>
<name>A0ABQ2H5X7_9PSED</name>
<dbReference type="Proteomes" id="UP000616499">
    <property type="component" value="Unassembled WGS sequence"/>
</dbReference>
<dbReference type="Gene3D" id="3.30.1460.10">
    <property type="match status" value="1"/>
</dbReference>